<evidence type="ECO:0000256" key="14">
    <source>
        <dbReference type="SAM" id="MobiDB-lite"/>
    </source>
</evidence>
<evidence type="ECO:0000256" key="1">
    <source>
        <dbReference type="ARBA" id="ARBA00004477"/>
    </source>
</evidence>
<dbReference type="SUPFAM" id="SSF56542">
    <property type="entry name" value="Substrate-binding domain of HMG-CoA reductase"/>
    <property type="match status" value="1"/>
</dbReference>
<keyword evidence="7 13" id="KW-1133">Transmembrane helix</keyword>
<dbReference type="GO" id="GO:0008299">
    <property type="term" value="P:isoprenoid biosynthetic process"/>
    <property type="evidence" value="ECO:0007669"/>
    <property type="project" value="UniProtKB-KW"/>
</dbReference>
<dbReference type="GO" id="GO:0016126">
    <property type="term" value="P:sterol biosynthetic process"/>
    <property type="evidence" value="ECO:0007669"/>
    <property type="project" value="TreeGrafter"/>
</dbReference>
<dbReference type="InterPro" id="IPR002202">
    <property type="entry name" value="HMG_CoA_Rdtase"/>
</dbReference>
<dbReference type="GO" id="GO:0004420">
    <property type="term" value="F:hydroxymethylglutaryl-CoA reductase (NADPH) activity"/>
    <property type="evidence" value="ECO:0007669"/>
    <property type="project" value="UniProtKB-EC"/>
</dbReference>
<dbReference type="NCBIfam" id="TIGR00920">
    <property type="entry name" value="2A060605"/>
    <property type="match status" value="1"/>
</dbReference>
<feature type="transmembrane region" description="Helical" evidence="13">
    <location>
        <begin position="184"/>
        <end position="208"/>
    </location>
</feature>
<dbReference type="PRINTS" id="PR00071">
    <property type="entry name" value="HMGCOARDTASE"/>
</dbReference>
<keyword evidence="11" id="KW-0414">Isoprene biosynthesis</keyword>
<dbReference type="GO" id="GO:0050661">
    <property type="term" value="F:NADP binding"/>
    <property type="evidence" value="ECO:0007669"/>
    <property type="project" value="InterPro"/>
</dbReference>
<dbReference type="Gene3D" id="3.90.770.10">
    <property type="entry name" value="3-hydroxy-3-methylglutaryl-coenzyme A Reductase, Chain A, domain 2"/>
    <property type="match status" value="1"/>
</dbReference>
<dbReference type="PROSITE" id="PS51257">
    <property type="entry name" value="PROKAR_LIPOPROTEIN"/>
    <property type="match status" value="1"/>
</dbReference>
<dbReference type="PROSITE" id="PS00066">
    <property type="entry name" value="HMG_COA_REDUCTASE_1"/>
    <property type="match status" value="1"/>
</dbReference>
<comment type="subcellular location">
    <subcellularLocation>
        <location evidence="1 13">Endoplasmic reticulum membrane</location>
        <topology evidence="1 13">Multi-pass membrane protein</topology>
    </subcellularLocation>
</comment>
<dbReference type="FunFam" id="3.90.770.10:FF:000001">
    <property type="entry name" value="3-hydroxy-3-methylglutaryl coenzyme A reductase"/>
    <property type="match status" value="1"/>
</dbReference>
<comment type="similarity">
    <text evidence="3 13">Belongs to the HMG-CoA reductase family.</text>
</comment>
<evidence type="ECO:0000259" key="15">
    <source>
        <dbReference type="PROSITE" id="PS50156"/>
    </source>
</evidence>
<dbReference type="Pfam" id="PF12349">
    <property type="entry name" value="Sterol-sensing"/>
    <property type="match status" value="1"/>
</dbReference>
<evidence type="ECO:0000256" key="6">
    <source>
        <dbReference type="ARBA" id="ARBA00022857"/>
    </source>
</evidence>
<evidence type="ECO:0000256" key="4">
    <source>
        <dbReference type="ARBA" id="ARBA00022692"/>
    </source>
</evidence>
<feature type="transmembrane region" description="Helical" evidence="13">
    <location>
        <begin position="150"/>
        <end position="172"/>
    </location>
</feature>
<gene>
    <name evidence="17 18" type="primary">LOC119634515</name>
</gene>
<feature type="transmembrane region" description="Helical" evidence="13">
    <location>
        <begin position="344"/>
        <end position="360"/>
    </location>
</feature>
<proteinExistence type="inferred from homology"/>
<evidence type="ECO:0000256" key="8">
    <source>
        <dbReference type="ARBA" id="ARBA00023002"/>
    </source>
</evidence>
<dbReference type="SUPFAM" id="SSF55035">
    <property type="entry name" value="NAD-binding domain of HMG-CoA reductase"/>
    <property type="match status" value="1"/>
</dbReference>
<dbReference type="InterPro" id="IPR023076">
    <property type="entry name" value="HMG_CoA_Rdtase_CS"/>
</dbReference>
<dbReference type="InterPro" id="IPR023282">
    <property type="entry name" value="HMG_CoA_Rdtase_N"/>
</dbReference>
<dbReference type="KEGG" id="gfs:119634515"/>
<dbReference type="InterPro" id="IPR004816">
    <property type="entry name" value="HMG_CoA_Rdtase_metazoan"/>
</dbReference>
<feature type="transmembrane region" description="Helical" evidence="13">
    <location>
        <begin position="12"/>
        <end position="34"/>
    </location>
</feature>
<dbReference type="NCBIfam" id="TIGR00533">
    <property type="entry name" value="HMG_CoA_R_NADP"/>
    <property type="match status" value="1"/>
</dbReference>
<dbReference type="Gene3D" id="3.30.70.420">
    <property type="entry name" value="Hydroxymethylglutaryl-CoA reductase, class I/II, NAD/NADP-binding domain"/>
    <property type="match status" value="1"/>
</dbReference>
<dbReference type="AlphaFoldDB" id="A0A8U0WHQ4"/>
<dbReference type="RefSeq" id="XP_037884664.1">
    <property type="nucleotide sequence ID" value="XM_038028736.1"/>
</dbReference>
<evidence type="ECO:0000256" key="5">
    <source>
        <dbReference type="ARBA" id="ARBA00022824"/>
    </source>
</evidence>
<feature type="domain" description="SSD" evidence="15">
    <location>
        <begin position="85"/>
        <end position="242"/>
    </location>
</feature>
<dbReference type="PANTHER" id="PTHR10572:SF24">
    <property type="entry name" value="3-HYDROXY-3-METHYLGLUTARYL-COENZYME A REDUCTASE"/>
    <property type="match status" value="1"/>
</dbReference>
<evidence type="ECO:0000256" key="3">
    <source>
        <dbReference type="ARBA" id="ARBA00007661"/>
    </source>
</evidence>
<dbReference type="PROSITE" id="PS50065">
    <property type="entry name" value="HMG_COA_REDUCTASE_4"/>
    <property type="match status" value="1"/>
</dbReference>
<dbReference type="PROSITE" id="PS50156">
    <property type="entry name" value="SSD"/>
    <property type="match status" value="1"/>
</dbReference>
<dbReference type="FunFam" id="3.30.70.420:FF:000001">
    <property type="entry name" value="3-hydroxy-3-methylglutaryl coenzyme A reductase"/>
    <property type="match status" value="1"/>
</dbReference>
<evidence type="ECO:0000256" key="13">
    <source>
        <dbReference type="RuleBase" id="RU361219"/>
    </source>
</evidence>
<dbReference type="Proteomes" id="UP000092443">
    <property type="component" value="Unplaced"/>
</dbReference>
<dbReference type="InterPro" id="IPR023074">
    <property type="entry name" value="HMG_CoA_Rdtase_cat_sf"/>
</dbReference>
<evidence type="ECO:0000313" key="17">
    <source>
        <dbReference type="RefSeq" id="XP_037884664.1"/>
    </source>
</evidence>
<name>A0A8U0WHQ4_9MUSC</name>
<evidence type="ECO:0000256" key="10">
    <source>
        <dbReference type="ARBA" id="ARBA00023180"/>
    </source>
</evidence>
<organism evidence="16 18">
    <name type="scientific">Glossina fuscipes</name>
    <dbReference type="NCBI Taxonomy" id="7396"/>
    <lineage>
        <taxon>Eukaryota</taxon>
        <taxon>Metazoa</taxon>
        <taxon>Ecdysozoa</taxon>
        <taxon>Arthropoda</taxon>
        <taxon>Hexapoda</taxon>
        <taxon>Insecta</taxon>
        <taxon>Pterygota</taxon>
        <taxon>Neoptera</taxon>
        <taxon>Endopterygota</taxon>
        <taxon>Diptera</taxon>
        <taxon>Brachycera</taxon>
        <taxon>Muscomorpha</taxon>
        <taxon>Hippoboscoidea</taxon>
        <taxon>Glossinidae</taxon>
        <taxon>Glossina</taxon>
    </lineage>
</organism>
<feature type="region of interest" description="Disordered" evidence="14">
    <location>
        <begin position="42"/>
        <end position="62"/>
    </location>
</feature>
<comment type="catalytic activity">
    <reaction evidence="12">
        <text>(R)-mevalonate + 2 NADP(+) + CoA = (3S)-3-hydroxy-3-methylglutaryl-CoA + 2 NADPH + 2 H(+)</text>
        <dbReference type="Rhea" id="RHEA:15989"/>
        <dbReference type="ChEBI" id="CHEBI:15378"/>
        <dbReference type="ChEBI" id="CHEBI:36464"/>
        <dbReference type="ChEBI" id="CHEBI:43074"/>
        <dbReference type="ChEBI" id="CHEBI:57287"/>
        <dbReference type="ChEBI" id="CHEBI:57783"/>
        <dbReference type="ChEBI" id="CHEBI:58349"/>
        <dbReference type="EC" id="1.1.1.34"/>
    </reaction>
    <physiologicalReaction direction="right-to-left" evidence="12">
        <dbReference type="Rhea" id="RHEA:15991"/>
    </physiologicalReaction>
</comment>
<reference evidence="17 18" key="1">
    <citation type="submission" date="2025-04" db="UniProtKB">
        <authorList>
            <consortium name="RefSeq"/>
        </authorList>
    </citation>
    <scope>IDENTIFICATION</scope>
    <source>
        <tissue evidence="17 18">Whole body pupa</tissue>
    </source>
</reference>
<dbReference type="InterPro" id="IPR009023">
    <property type="entry name" value="HMG_CoA_Rdtase_NAD(P)-bd_sf"/>
</dbReference>
<feature type="transmembrane region" description="Helical" evidence="13">
    <location>
        <begin position="114"/>
        <end position="138"/>
    </location>
</feature>
<keyword evidence="8 13" id="KW-0560">Oxidoreductase</keyword>
<dbReference type="InterPro" id="IPR009029">
    <property type="entry name" value="HMG_CoA_Rdtase_sub-bd_dom_sf"/>
</dbReference>
<dbReference type="InterPro" id="IPR004554">
    <property type="entry name" value="HMG_CoA_Rdtase_eu_arc"/>
</dbReference>
<dbReference type="GO" id="GO:0005778">
    <property type="term" value="C:peroxisomal membrane"/>
    <property type="evidence" value="ECO:0007669"/>
    <property type="project" value="TreeGrafter"/>
</dbReference>
<evidence type="ECO:0000256" key="12">
    <source>
        <dbReference type="ARBA" id="ARBA00049909"/>
    </source>
</evidence>
<dbReference type="CDD" id="cd00643">
    <property type="entry name" value="HMG-CoA_reductase_classI"/>
    <property type="match status" value="1"/>
</dbReference>
<comment type="pathway">
    <text evidence="2 13">Metabolic intermediate biosynthesis; (R)-mevalonate biosynthesis; (R)-mevalonate from acetyl-CoA: step 3/3.</text>
</comment>
<evidence type="ECO:0000256" key="2">
    <source>
        <dbReference type="ARBA" id="ARBA00005084"/>
    </source>
</evidence>
<feature type="transmembrane region" description="Helical" evidence="13">
    <location>
        <begin position="81"/>
        <end position="102"/>
    </location>
</feature>
<keyword evidence="6 13" id="KW-0521">NADP</keyword>
<dbReference type="RefSeq" id="XP_037884665.1">
    <property type="nucleotide sequence ID" value="XM_038028737.1"/>
</dbReference>
<dbReference type="GO" id="GO:0015936">
    <property type="term" value="P:coenzyme A metabolic process"/>
    <property type="evidence" value="ECO:0007669"/>
    <property type="project" value="InterPro"/>
</dbReference>
<evidence type="ECO:0000313" key="18">
    <source>
        <dbReference type="RefSeq" id="XP_037884665.1"/>
    </source>
</evidence>
<dbReference type="GO" id="GO:0005789">
    <property type="term" value="C:endoplasmic reticulum membrane"/>
    <property type="evidence" value="ECO:0007669"/>
    <property type="project" value="UniProtKB-SubCell"/>
</dbReference>
<feature type="compositionally biased region" description="Low complexity" evidence="14">
    <location>
        <begin position="48"/>
        <end position="61"/>
    </location>
</feature>
<dbReference type="GeneID" id="119634515"/>
<sequence length="928" mass="101182">MIGRLFRAHGEFCASHPWEVIVALLTVTACMLTVDKQQHFTVSGDSGGQTSATSATSAAPSNRYRPCRGWTRSCDGLEAEYNAADVIVMTIVRCTAVLYCYYQFCSLHKLGSKYILGIAGLFTVFSSFIFTTTIIKFLGSDISDLKDALFFLFLLIDLSNSGTLAQLALLGTNQAEVTNNIARGLEVLGPAISLDTVVETLVIGVGTLSGVQRLEILCTFAVMSVIVNYIVFMTFYPACLSLILDLSRSGKDMSLVREESILLKALSDEEQKTNPVVQRVKIIMTPGLMIVHIYSRMVFSTNDYDTVEKTLTPKLQMNPNNNGTESTEFTDLLIKWLTMSADQIVILILLIALVIKFIFFENREDLHDQIRQTTVSIAAKSSQTQPLETETGCLIKRARHISNAGVNTRSHNALVQVSNSIVEVNAVDANSHIPLFTIEEQSTANAATQTDYGISNGQLLPLSKCKQLVKLRIARPLEECLEILNSTEEYGGAINLTDEEIINIVKTGGQHCPLHKIESVLDDPERGVKIRRRVISEQANLSMERLDCLPFRNFDYRHVMNACCENVLGYVSIPVGYAGPLMLDGAKYFVPMATTEGALVASTNRGCKALSVKGVTSYVEDVGMTRAPCVRFSSISRALEARAWIKQNYQRIKTEFDSTSRFGRLKDCDPKMDGDTIYIRFVALTGDAMGMNMVSKGAEMALECIKREFPDMEIISLSGNYCCDKKPAAINWINGRGKFVVTECIIPAQTLRNILKTDAKTLVECNKLKNMLGSALAGSIGGNNAHAANMVTAVFLATGQDPAQNVTSSNCSTRMACRGESNEDLYMTCTMPSLEVGTVGGGTCLPAQGACLDLLGVRGSNRNNPGDNAKKLAQIVCATVMAGELSLMAALVNSDLVKSHMRHNRSSIAVSAKAKPLNITVSSCSKIS</sequence>
<evidence type="ECO:0000313" key="16">
    <source>
        <dbReference type="Proteomes" id="UP000092443"/>
    </source>
</evidence>
<dbReference type="InterPro" id="IPR000731">
    <property type="entry name" value="SSD"/>
</dbReference>
<dbReference type="FunFam" id="1.10.3270.10:FF:000001">
    <property type="entry name" value="3-hydroxy-3-methylglutaryl coenzyme A reductase"/>
    <property type="match status" value="1"/>
</dbReference>
<dbReference type="InterPro" id="IPR053958">
    <property type="entry name" value="HMGCR/SNAP/NPC1-like_SSD"/>
</dbReference>
<evidence type="ECO:0000256" key="9">
    <source>
        <dbReference type="ARBA" id="ARBA00023136"/>
    </source>
</evidence>
<dbReference type="PANTHER" id="PTHR10572">
    <property type="entry name" value="3-HYDROXY-3-METHYLGLUTARYL-COENZYME A REDUCTASE"/>
    <property type="match status" value="1"/>
</dbReference>
<dbReference type="PROSITE" id="PS00318">
    <property type="entry name" value="HMG_COA_REDUCTASE_2"/>
    <property type="match status" value="1"/>
</dbReference>
<dbReference type="PROSITE" id="PS01192">
    <property type="entry name" value="HMG_COA_REDUCTASE_3"/>
    <property type="match status" value="1"/>
</dbReference>
<feature type="transmembrane region" description="Helical" evidence="13">
    <location>
        <begin position="220"/>
        <end position="244"/>
    </location>
</feature>
<protein>
    <recommendedName>
        <fullName evidence="13">3-hydroxy-3-methylglutaryl coenzyme A reductase</fullName>
        <shortName evidence="13">HMG-CoA reductase</shortName>
        <ecNumber evidence="13">1.1.1.34</ecNumber>
    </recommendedName>
</protein>
<dbReference type="Pfam" id="PF00368">
    <property type="entry name" value="HMG-CoA_red"/>
    <property type="match status" value="1"/>
</dbReference>
<keyword evidence="5 13" id="KW-0256">Endoplasmic reticulum</keyword>
<keyword evidence="9 13" id="KW-0472">Membrane</keyword>
<keyword evidence="4 13" id="KW-0812">Transmembrane</keyword>
<keyword evidence="16" id="KW-1185">Reference proteome</keyword>
<accession>A0A8U0WHQ4</accession>
<keyword evidence="10" id="KW-0325">Glycoprotein</keyword>
<evidence type="ECO:0000256" key="7">
    <source>
        <dbReference type="ARBA" id="ARBA00022989"/>
    </source>
</evidence>
<dbReference type="Gene3D" id="1.10.3270.10">
    <property type="entry name" value="HMGR, N-terminal domain"/>
    <property type="match status" value="1"/>
</dbReference>
<dbReference type="EC" id="1.1.1.34" evidence="13"/>
<evidence type="ECO:0000256" key="11">
    <source>
        <dbReference type="ARBA" id="ARBA00023229"/>
    </source>
</evidence>